<evidence type="ECO:0000313" key="8">
    <source>
        <dbReference type="Proteomes" id="UP000234789"/>
    </source>
</evidence>
<gene>
    <name evidence="7" type="ORF">B8V81_1568</name>
</gene>
<dbReference type="PROSITE" id="PS51257">
    <property type="entry name" value="PROKAR_LIPOPROTEIN"/>
    <property type="match status" value="1"/>
</dbReference>
<dbReference type="Gene3D" id="3.40.190.10">
    <property type="entry name" value="Periplasmic binding protein-like II"/>
    <property type="match status" value="1"/>
</dbReference>
<dbReference type="PANTHER" id="PTHR30290:SF9">
    <property type="entry name" value="OLIGOPEPTIDE-BINDING PROTEIN APPA"/>
    <property type="match status" value="1"/>
</dbReference>
<accession>A0A2N5NAK7</accession>
<dbReference type="Gene3D" id="3.10.105.10">
    <property type="entry name" value="Dipeptide-binding Protein, Domain 3"/>
    <property type="match status" value="1"/>
</dbReference>
<feature type="chain" id="PRO_5014639617" evidence="5">
    <location>
        <begin position="23"/>
        <end position="587"/>
    </location>
</feature>
<feature type="domain" description="Solute-binding protein family 5" evidence="6">
    <location>
        <begin position="116"/>
        <end position="485"/>
    </location>
</feature>
<protein>
    <submittedName>
        <fullName evidence="7">Oligopeptide ABC transporter, periplasmic oligopeptide-binding protein OppA</fullName>
    </submittedName>
</protein>
<dbReference type="GO" id="GO:0015833">
    <property type="term" value="P:peptide transport"/>
    <property type="evidence" value="ECO:0007669"/>
    <property type="project" value="TreeGrafter"/>
</dbReference>
<dbReference type="GO" id="GO:0042597">
    <property type="term" value="C:periplasmic space"/>
    <property type="evidence" value="ECO:0007669"/>
    <property type="project" value="UniProtKB-ARBA"/>
</dbReference>
<dbReference type="Pfam" id="PF00496">
    <property type="entry name" value="SBP_bac_5"/>
    <property type="match status" value="1"/>
</dbReference>
<dbReference type="FunFam" id="3.10.105.10:FF:000006">
    <property type="entry name" value="Peptide ABC transporter substrate-binding protein"/>
    <property type="match status" value="1"/>
</dbReference>
<reference evidence="7 8" key="1">
    <citation type="submission" date="2017-05" db="EMBL/GenBank/DDBJ databases">
        <title>Functional genome analysis of Paenibacillus pasadenensis strain R16: insights on endophytic life style and antifungal activity.</title>
        <authorList>
            <person name="Passera A."/>
            <person name="Marcolungo L."/>
            <person name="Casati P."/>
            <person name="Brasca M."/>
            <person name="Quaglino F."/>
            <person name="Delledonne M."/>
        </authorList>
    </citation>
    <scope>NUCLEOTIDE SEQUENCE [LARGE SCALE GENOMIC DNA]</scope>
    <source>
        <strain evidence="7 8">R16</strain>
    </source>
</reference>
<comment type="similarity">
    <text evidence="1">Belongs to the bacterial solute-binding protein 5 family.</text>
</comment>
<organism evidence="7 8">
    <name type="scientific">Paenibacillus pasadenensis</name>
    <dbReference type="NCBI Taxonomy" id="217090"/>
    <lineage>
        <taxon>Bacteria</taxon>
        <taxon>Bacillati</taxon>
        <taxon>Bacillota</taxon>
        <taxon>Bacilli</taxon>
        <taxon>Bacillales</taxon>
        <taxon>Paenibacillaceae</taxon>
        <taxon>Paenibacillus</taxon>
    </lineage>
</organism>
<dbReference type="Gene3D" id="3.90.76.10">
    <property type="entry name" value="Dipeptide-binding Protein, Domain 1"/>
    <property type="match status" value="1"/>
</dbReference>
<dbReference type="InterPro" id="IPR000914">
    <property type="entry name" value="SBP_5_dom"/>
</dbReference>
<dbReference type="InterPro" id="IPR039424">
    <property type="entry name" value="SBP_5"/>
</dbReference>
<evidence type="ECO:0000256" key="3">
    <source>
        <dbReference type="ARBA" id="ARBA00022729"/>
    </source>
</evidence>
<proteinExistence type="inferred from homology"/>
<dbReference type="EMBL" id="NFEZ01000003">
    <property type="protein sequence ID" value="PLT47344.1"/>
    <property type="molecule type" value="Genomic_DNA"/>
</dbReference>
<evidence type="ECO:0000313" key="7">
    <source>
        <dbReference type="EMBL" id="PLT47344.1"/>
    </source>
</evidence>
<feature type="region of interest" description="Disordered" evidence="4">
    <location>
        <begin position="32"/>
        <end position="63"/>
    </location>
</feature>
<dbReference type="InterPro" id="IPR030678">
    <property type="entry name" value="Peptide/Ni-bd"/>
</dbReference>
<dbReference type="PIRSF" id="PIRSF002741">
    <property type="entry name" value="MppA"/>
    <property type="match status" value="1"/>
</dbReference>
<dbReference type="GO" id="GO:0043190">
    <property type="term" value="C:ATP-binding cassette (ABC) transporter complex"/>
    <property type="evidence" value="ECO:0007669"/>
    <property type="project" value="InterPro"/>
</dbReference>
<evidence type="ECO:0000256" key="1">
    <source>
        <dbReference type="ARBA" id="ARBA00005695"/>
    </source>
</evidence>
<name>A0A2N5NAK7_9BACL</name>
<evidence type="ECO:0000256" key="2">
    <source>
        <dbReference type="ARBA" id="ARBA00022448"/>
    </source>
</evidence>
<feature type="compositionally biased region" description="Low complexity" evidence="4">
    <location>
        <begin position="32"/>
        <end position="51"/>
    </location>
</feature>
<dbReference type="RefSeq" id="WP_342352562.1">
    <property type="nucleotide sequence ID" value="NZ_NFEZ01000003.1"/>
</dbReference>
<evidence type="ECO:0000259" key="6">
    <source>
        <dbReference type="Pfam" id="PF00496"/>
    </source>
</evidence>
<feature type="signal peptide" evidence="5">
    <location>
        <begin position="1"/>
        <end position="22"/>
    </location>
</feature>
<dbReference type="PANTHER" id="PTHR30290">
    <property type="entry name" value="PERIPLASMIC BINDING COMPONENT OF ABC TRANSPORTER"/>
    <property type="match status" value="1"/>
</dbReference>
<comment type="caution">
    <text evidence="7">The sequence shown here is derived from an EMBL/GenBank/DDBJ whole genome shotgun (WGS) entry which is preliminary data.</text>
</comment>
<evidence type="ECO:0000256" key="4">
    <source>
        <dbReference type="SAM" id="MobiDB-lite"/>
    </source>
</evidence>
<sequence>MAASSFKWKAMIASLSVMGVIAAGCGNNDNGTNTAGNTNTPATNTANEGAASPAPTAEPSGPVKGGTLTIGTFSDIVNANPIYIADTSSGDAAYFMFSNLLDYDAGGNVVAEPWSLLEALPEISADGLTYTLKLKANAKWSDGQPVTADDIAFTFNTIKDPAAASPGISTFDKVDKIKVIDPQTAKITMKTVYAPFLNSLVTSVVPAHVMKDVPLAELQKSPYGIDPAKTVTNGPWKWTEWNQKQYLSFEKDPNYWAKDVNDVNIDKIIYKIYADQNTNVQAIIKGDVDMVGAVPVTQVEAVKTKENLNVILEPGPLYEYMSFNFNKMNWGGKESPFTGEKTRQAIAYAINRQGVLDNILKGTGKALNAPFLPGTWADPGSDAVTYDYNVEKAKQLLAEDGWKDSNNDGTVDKDGFEFKFELQYNSGNSRREAVSAVIQQNLADIGIGVTTKGIDFSSWIEQNITPGKYQAALQAWSLNSPDPDSESIFSSKYFPPNGQNSGWYKNETLDKLWIEGYSTTDQEKRKEIYKQVAQQISTNLPYVFLYQYGTPAVYNTRVKYEDAWKPVPALAYGSFFGINKWWLEEKK</sequence>
<keyword evidence="3 5" id="KW-0732">Signal</keyword>
<dbReference type="AlphaFoldDB" id="A0A2N5NAK7"/>
<evidence type="ECO:0000256" key="5">
    <source>
        <dbReference type="SAM" id="SignalP"/>
    </source>
</evidence>
<keyword evidence="8" id="KW-1185">Reference proteome</keyword>
<dbReference type="SUPFAM" id="SSF53850">
    <property type="entry name" value="Periplasmic binding protein-like II"/>
    <property type="match status" value="1"/>
</dbReference>
<dbReference type="Proteomes" id="UP000234789">
    <property type="component" value="Unassembled WGS sequence"/>
</dbReference>
<dbReference type="GO" id="GO:1904680">
    <property type="term" value="F:peptide transmembrane transporter activity"/>
    <property type="evidence" value="ECO:0007669"/>
    <property type="project" value="TreeGrafter"/>
</dbReference>
<keyword evidence="2" id="KW-0813">Transport</keyword>